<feature type="signal peptide" evidence="19">
    <location>
        <begin position="1"/>
        <end position="20"/>
    </location>
</feature>
<keyword evidence="24" id="KW-1185">Reference proteome</keyword>
<dbReference type="Gene3D" id="2.30.30.40">
    <property type="entry name" value="SH3 Domains"/>
    <property type="match status" value="1"/>
</dbReference>
<evidence type="ECO:0000313" key="23">
    <source>
        <dbReference type="Ensembl" id="ENSLACP00000002292.1"/>
    </source>
</evidence>
<evidence type="ECO:0000256" key="15">
    <source>
        <dbReference type="ARBA" id="ARBA00059924"/>
    </source>
</evidence>
<dbReference type="STRING" id="7897.ENSLACP00000002292"/>
<feature type="chain" id="PRO_5003579700" description="Periplakin" evidence="19">
    <location>
        <begin position="21"/>
        <end position="1755"/>
    </location>
</feature>
<name>H2ZY21_LATCH</name>
<dbReference type="GO" id="GO:0005737">
    <property type="term" value="C:cytoplasm"/>
    <property type="evidence" value="ECO:0007669"/>
    <property type="project" value="TreeGrafter"/>
</dbReference>
<dbReference type="GO" id="GO:0042060">
    <property type="term" value="P:wound healing"/>
    <property type="evidence" value="ECO:0007669"/>
    <property type="project" value="TreeGrafter"/>
</dbReference>
<evidence type="ECO:0000256" key="4">
    <source>
        <dbReference type="ARBA" id="ARBA00009109"/>
    </source>
</evidence>
<dbReference type="HOGENOM" id="CLU_001780_1_0_1"/>
<dbReference type="InterPro" id="IPR035915">
    <property type="entry name" value="Plakin_repeat_sf"/>
</dbReference>
<evidence type="ECO:0000256" key="18">
    <source>
        <dbReference type="SAM" id="Coils"/>
    </source>
</evidence>
<feature type="coiled-coil region" evidence="18">
    <location>
        <begin position="1186"/>
        <end position="1431"/>
    </location>
</feature>
<evidence type="ECO:0000256" key="3">
    <source>
        <dbReference type="ARBA" id="ARBA00004568"/>
    </source>
</evidence>
<evidence type="ECO:0000256" key="7">
    <source>
        <dbReference type="ARBA" id="ARBA00022490"/>
    </source>
</evidence>
<dbReference type="InterPro" id="IPR041615">
    <property type="entry name" value="Desmoplakin_SH3"/>
</dbReference>
<comment type="function">
    <text evidence="15">Component of the cornified envelope of keratinocytes. May link the cornified envelope to desmosomes and intermediate filaments. May act as a localization signal in PKB/AKT-mediated signaling.</text>
</comment>
<evidence type="ECO:0000313" key="24">
    <source>
        <dbReference type="Proteomes" id="UP000008672"/>
    </source>
</evidence>
<evidence type="ECO:0000259" key="20">
    <source>
        <dbReference type="Pfam" id="PF17902"/>
    </source>
</evidence>
<dbReference type="SMART" id="SM00250">
    <property type="entry name" value="PLEC"/>
    <property type="match status" value="2"/>
</dbReference>
<dbReference type="FunFam" id="2.30.30.40:FF:000088">
    <property type="entry name" value="Periplakin"/>
    <property type="match status" value="1"/>
</dbReference>
<sequence>INGCFLNLTLFIFFPSRGTSSQMTDLIERLQKNADQVQNNIVDVEEKLQLDVQKIKTKKPLEHEEGTAKMLASSDKLLNILEEDAQKTLNHPQTEMIKEDIKQLKLRVEKLHTEHDKVYNLSAVDSGPTVNWSKIIEEKQAELNSKNFGSDLPLVNQQVEEHSIFHSEVKAIAPHVSKDGDKDYVSRLDLKYNKLLTGSQQHQENLNSLHDYMQRCTNELFWMDQQRNDRLNYDWSDRNLDYPNRSRQYENFITKNLETKESVINNLHDDGRKLLAANHPGKNAIEAHMEAVNADWKEYLNLLICEENHLKNMNDYHQFHKDAKDVQGLLKKVDTDLNQKYNPEFKDKYMIESLLRDLDDQDKALDRMDETVTSLKKRSQQVTPLKFRRETPLKPVPVTGLCEYDSDEGQVARGERYSLQKNLGVNWEVTDSSGQKQVAPAVCFMIPPTDPDAIALADNVSNQYKGVKAKTAANKKLLQKRYEELKNDNTAVPDTQEQQCRQLMSDLDKVSSDVDKQKKAVLTNLRPPLDPLQPVQDSRNKLQDLKNVTNAVSRIEPEKNKKVQEAEVFLTNNPKCASAPQLHTKVNETKNKFDRLDQLLNLSKDKIEAAHRLESSLQKGKDALTNYENKLALESTVPSSPLSVEQKQWDLSSLSSDLKSAKPLINESEQNLRNSKKCCDMLTQDLQEHCPDIERQETEVRKLNQRYDNLTKQVENRSADLQKAKSSYSSYRSDYDDLNSWLSTLPNYEPKETDDLQEIDHKLKNQRRLLTDIANKEPELQKVSNNAKQYQEAVKDYELGSETFKSLLNLDDAQNGYSFKKPKIQSPAAKVANEESALVAKFTEVNAANKQKLQNLEFAQKLLNQQPQIEVMQQQQHVQSIHAETPGQETWRVNQQLADEKLRRSHLEKEIKVTRDQIVLLERKKPEEIVVKRQSVKQVPDPQLDESLHKVQKELADEQRQSKALQVELESLQCKYHLLENEKQEGAQEYVVKEVTRIAKDRDQEEEVLRLKEELEEIRRHKMTREHDITILLKQISILTEEKNKEQEKITEKELVKVQNDPQLEAEFRRLQDRKKRESELREEQEEDFRLLQEKVRQLEKEKAKAEEKIVVKEVLKVEKDLNLERESTDLRSQYEDELAKTRHHQRQITELKMRTEHLQEEKAKTVIQEKVRDIVRPDPKAESEMANLRLELVEHQRRYVDAEQQLKHLQDELEALRNKGPQIEIKERVKEVIKYKMDPETEKNLENLREDIVDRTQEIERNEVEISQLKDEINIWKNTKPQVEVKEVFKEVLEYREDPNTKEEIKSLKQKLAEEQKRHMELEREKADTETKINFKEKDLAQVREKVVQEEVVKFEEDPAVKAECNTFSQSIADEQKQIRKLREDLRTLEQRKNELELQLKELEQEKNDRKEAEQEIQRLKIRLHELELLETQNKEKVTVKQKVVLQQDPQQEKEHSMVKLQLEDERQKREDLEKELNVLKNKYLTLDKMDNKEKVVFTEKVEIVKNPETEKEIQRLKSNLADETKHKNELDQELYQLNSKLSELELANSRAEKELENLKSESRKLEMEKQNLLRESQDLKYRISSTVDDSIDVRGQTVVDGSSNLEYRISCLEKELEDLKKKSKEKDEEITELQKRLTSFKSKREQKENHLRRSIVVIDPDTGKEMTPEEAHKLGLIDWKMLVNLKSQECDWEEITVKGPDGDSSVLHDRKSGKKFSIDEALKSGKITRDQLHKYNNKELSIQEFGVMVSGRK</sequence>
<dbReference type="Ensembl" id="ENSLACT00000002310.1">
    <property type="protein sequence ID" value="ENSLACP00000002292.1"/>
    <property type="gene ID" value="ENSLACG00000002047.1"/>
</dbReference>
<dbReference type="CDD" id="cd00176">
    <property type="entry name" value="SPEC"/>
    <property type="match status" value="1"/>
</dbReference>
<reference evidence="23" key="3">
    <citation type="submission" date="2025-09" db="UniProtKB">
        <authorList>
            <consortium name="Ensembl"/>
        </authorList>
    </citation>
    <scope>IDENTIFICATION</scope>
</reference>
<keyword evidence="8" id="KW-0597">Phosphoprotein</keyword>
<dbReference type="InterPro" id="IPR043197">
    <property type="entry name" value="Plakin"/>
</dbReference>
<dbReference type="InterPro" id="IPR018159">
    <property type="entry name" value="Spectrin/alpha-actinin"/>
</dbReference>
<dbReference type="OMA" id="YRSVKQK"/>
<evidence type="ECO:0000256" key="2">
    <source>
        <dbReference type="ARBA" id="ARBA00004245"/>
    </source>
</evidence>
<feature type="coiled-coil region" evidence="18">
    <location>
        <begin position="351"/>
        <end position="378"/>
    </location>
</feature>
<keyword evidence="9" id="KW-0677">Repeat</keyword>
<dbReference type="GO" id="GO:0030057">
    <property type="term" value="C:desmosome"/>
    <property type="evidence" value="ECO:0007669"/>
    <property type="project" value="UniProtKB-SubCell"/>
</dbReference>
<dbReference type="Gene3D" id="1.20.58.60">
    <property type="match status" value="4"/>
</dbReference>
<dbReference type="GO" id="GO:0045104">
    <property type="term" value="P:intermediate filament cytoskeleton organization"/>
    <property type="evidence" value="ECO:0007669"/>
    <property type="project" value="InterPro"/>
</dbReference>
<evidence type="ECO:0000256" key="1">
    <source>
        <dbReference type="ARBA" id="ARBA00004236"/>
    </source>
</evidence>
<reference evidence="24" key="1">
    <citation type="submission" date="2011-08" db="EMBL/GenBank/DDBJ databases">
        <title>The draft genome of Latimeria chalumnae.</title>
        <authorList>
            <person name="Di Palma F."/>
            <person name="Alfoldi J."/>
            <person name="Johnson J."/>
            <person name="Berlin A."/>
            <person name="Gnerre S."/>
            <person name="Jaffe D."/>
            <person name="MacCallum I."/>
            <person name="Young S."/>
            <person name="Walker B.J."/>
            <person name="Lander E."/>
            <person name="Lindblad-Toh K."/>
        </authorList>
    </citation>
    <scope>NUCLEOTIDE SEQUENCE [LARGE SCALE GENOMIC DNA]</scope>
    <source>
        <strain evidence="24">Wild caught</strain>
    </source>
</reference>
<dbReference type="Proteomes" id="UP000008672">
    <property type="component" value="Unassembled WGS sequence"/>
</dbReference>
<feature type="coiled-coil region" evidence="18">
    <location>
        <begin position="1457"/>
        <end position="1652"/>
    </location>
</feature>
<keyword evidence="12" id="KW-0472">Membrane</keyword>
<dbReference type="InterPro" id="IPR055419">
    <property type="entry name" value="Spectrin_PEPL/EVPL"/>
</dbReference>
<dbReference type="FunFam" id="1.20.58.60:FF:000030">
    <property type="entry name" value="Short stop, isoform K"/>
    <property type="match status" value="1"/>
</dbReference>
<feature type="domain" description="Periplakin-like plectin repeat" evidence="22">
    <location>
        <begin position="1003"/>
        <end position="1165"/>
    </location>
</feature>
<feature type="coiled-coil region" evidence="18">
    <location>
        <begin position="20"/>
        <end position="47"/>
    </location>
</feature>
<evidence type="ECO:0000256" key="8">
    <source>
        <dbReference type="ARBA" id="ARBA00022553"/>
    </source>
</evidence>
<dbReference type="PANTHER" id="PTHR23169:SF10">
    <property type="entry name" value="PERIPLAKIN"/>
    <property type="match status" value="1"/>
</dbReference>
<comment type="similarity">
    <text evidence="4">Belongs to the plakin or cytolinker family.</text>
</comment>
<dbReference type="EMBL" id="AFYH01138068">
    <property type="status" value="NOT_ANNOTATED_CDS"/>
    <property type="molecule type" value="Genomic_DNA"/>
</dbReference>
<keyword evidence="13" id="KW-0206">Cytoskeleton</keyword>
<evidence type="ECO:0000256" key="16">
    <source>
        <dbReference type="ARBA" id="ARBA00065742"/>
    </source>
</evidence>
<feature type="domain" description="Periplakin-like plectin repeat" evidence="22">
    <location>
        <begin position="1240"/>
        <end position="1402"/>
    </location>
</feature>
<evidence type="ECO:0000259" key="21">
    <source>
        <dbReference type="Pfam" id="PF23160"/>
    </source>
</evidence>
<gene>
    <name evidence="23" type="primary">PPL</name>
</gene>
<keyword evidence="11 18" id="KW-0175">Coiled coil</keyword>
<dbReference type="SUPFAM" id="SSF46966">
    <property type="entry name" value="Spectrin repeat"/>
    <property type="match status" value="3"/>
</dbReference>
<dbReference type="EMBL" id="AFYH01138067">
    <property type="status" value="NOT_ANNOTATED_CDS"/>
    <property type="molecule type" value="Genomic_DNA"/>
</dbReference>
<feature type="coiled-coil region" evidence="18">
    <location>
        <begin position="948"/>
        <end position="1116"/>
    </location>
</feature>
<dbReference type="GO" id="GO:0031424">
    <property type="term" value="P:keratinization"/>
    <property type="evidence" value="ECO:0007669"/>
    <property type="project" value="UniProtKB-KW"/>
</dbReference>
<dbReference type="SMART" id="SM00150">
    <property type="entry name" value="SPEC"/>
    <property type="match status" value="4"/>
</dbReference>
<dbReference type="InterPro" id="IPR058847">
    <property type="entry name" value="Plectin_PPL"/>
</dbReference>
<dbReference type="Pfam" id="PF26346">
    <property type="entry name" value="Plectin_PPL"/>
    <property type="match status" value="2"/>
</dbReference>
<dbReference type="eggNOG" id="KOG0516">
    <property type="taxonomic scope" value="Eukaryota"/>
</dbReference>
<evidence type="ECO:0000256" key="6">
    <source>
        <dbReference type="ARBA" id="ARBA00022475"/>
    </source>
</evidence>
<evidence type="ECO:0000256" key="9">
    <source>
        <dbReference type="ARBA" id="ARBA00022737"/>
    </source>
</evidence>
<dbReference type="FunFam" id="1.20.58.60:FF:000109">
    <property type="entry name" value="Periplakin"/>
    <property type="match status" value="1"/>
</dbReference>
<feature type="coiled-coil region" evidence="18">
    <location>
        <begin position="693"/>
        <end position="727"/>
    </location>
</feature>
<dbReference type="GO" id="GO:0005882">
    <property type="term" value="C:intermediate filament"/>
    <property type="evidence" value="ECO:0007669"/>
    <property type="project" value="TreeGrafter"/>
</dbReference>
<dbReference type="FunCoup" id="H2ZY21">
    <property type="interactions" value="449"/>
</dbReference>
<evidence type="ECO:0000256" key="17">
    <source>
        <dbReference type="ARBA" id="ARBA00074144"/>
    </source>
</evidence>
<evidence type="ECO:0000256" key="14">
    <source>
        <dbReference type="ARBA" id="ARBA00023249"/>
    </source>
</evidence>
<dbReference type="Gene3D" id="3.30.160.780">
    <property type="match status" value="1"/>
</dbReference>
<feature type="domain" description="Desmoplakin SH3" evidence="20">
    <location>
        <begin position="384"/>
        <end position="447"/>
    </location>
</feature>
<evidence type="ECO:0000256" key="19">
    <source>
        <dbReference type="SAM" id="SignalP"/>
    </source>
</evidence>
<dbReference type="PANTHER" id="PTHR23169">
    <property type="entry name" value="ENVOPLAKIN"/>
    <property type="match status" value="1"/>
</dbReference>
<organism evidence="23 24">
    <name type="scientific">Latimeria chalumnae</name>
    <name type="common">Coelacanth</name>
    <dbReference type="NCBI Taxonomy" id="7897"/>
    <lineage>
        <taxon>Eukaryota</taxon>
        <taxon>Metazoa</taxon>
        <taxon>Chordata</taxon>
        <taxon>Craniata</taxon>
        <taxon>Vertebrata</taxon>
        <taxon>Euteleostomi</taxon>
        <taxon>Coelacanthiformes</taxon>
        <taxon>Coelacanthidae</taxon>
        <taxon>Latimeria</taxon>
    </lineage>
</organism>
<dbReference type="EMBL" id="AFYH01138069">
    <property type="status" value="NOT_ANNOTATED_CDS"/>
    <property type="molecule type" value="Genomic_DNA"/>
</dbReference>
<dbReference type="GO" id="GO:0045296">
    <property type="term" value="F:cadherin binding"/>
    <property type="evidence" value="ECO:0007669"/>
    <property type="project" value="TreeGrafter"/>
</dbReference>
<feature type="domain" description="Periplakin/Envoplakin N-terminal" evidence="21">
    <location>
        <begin position="30"/>
        <end position="120"/>
    </location>
</feature>
<evidence type="ECO:0000259" key="22">
    <source>
        <dbReference type="Pfam" id="PF26346"/>
    </source>
</evidence>
<dbReference type="FunFam" id="3.30.160.780:FF:000001">
    <property type="entry name" value="Plectin a"/>
    <property type="match status" value="1"/>
</dbReference>
<feature type="coiled-coil region" evidence="18">
    <location>
        <begin position="897"/>
        <end position="924"/>
    </location>
</feature>
<comment type="subunit">
    <text evidence="16">Homodimer or a heterodimer with EVPL. Found in a complex composed of PPL (via C-terminal linker domain), BFSP1 and BFSP2 in the retinal lens. Within the complex interacts (via C-terminal linker domain) with BFSP2. Interacts with VIM. Binds to the PH domain of AKT1. Interacts with FCGR1A. May interact with PPHLN1.</text>
</comment>
<keyword evidence="14" id="KW-0417">Keratinization</keyword>
<accession>H2ZY21</accession>
<dbReference type="GO" id="GO:0001533">
    <property type="term" value="C:cornified envelope"/>
    <property type="evidence" value="ECO:0007669"/>
    <property type="project" value="UniProtKB-ARBA"/>
</dbReference>
<dbReference type="SUPFAM" id="SSF75399">
    <property type="entry name" value="Plakin repeat"/>
    <property type="match status" value="1"/>
</dbReference>
<keyword evidence="19" id="KW-0732">Signal</keyword>
<dbReference type="FunFam" id="1.20.58.60:FF:000143">
    <property type="entry name" value="Periplakin"/>
    <property type="match status" value="1"/>
</dbReference>
<keyword evidence="5" id="KW-0728">SH3 domain</keyword>
<evidence type="ECO:0000256" key="5">
    <source>
        <dbReference type="ARBA" id="ARBA00022443"/>
    </source>
</evidence>
<evidence type="ECO:0000256" key="11">
    <source>
        <dbReference type="ARBA" id="ARBA00023054"/>
    </source>
</evidence>
<keyword evidence="7" id="KW-0963">Cytoplasm</keyword>
<dbReference type="InterPro" id="IPR001101">
    <property type="entry name" value="Plectin_repeat"/>
</dbReference>
<comment type="subcellular location">
    <subcellularLocation>
        <location evidence="3">Cell junction</location>
        <location evidence="3">Desmosome</location>
    </subcellularLocation>
    <subcellularLocation>
        <location evidence="1">Cell membrane</location>
    </subcellularLocation>
    <subcellularLocation>
        <location evidence="2">Cytoplasm</location>
        <location evidence="2">Cytoskeleton</location>
    </subcellularLocation>
</comment>
<dbReference type="Pfam" id="PF23160">
    <property type="entry name" value="Spectrin_1st_PEPL"/>
    <property type="match status" value="1"/>
</dbReference>
<dbReference type="Pfam" id="PF17902">
    <property type="entry name" value="SH3_10"/>
    <property type="match status" value="1"/>
</dbReference>
<dbReference type="InParanoid" id="H2ZY21"/>
<proteinExistence type="inferred from homology"/>
<evidence type="ECO:0000256" key="12">
    <source>
        <dbReference type="ARBA" id="ARBA00023136"/>
    </source>
</evidence>
<dbReference type="Bgee" id="ENSLACG00000002047">
    <property type="expression patterns" value="Expressed in pectoral fin and 3 other cell types or tissues"/>
</dbReference>
<keyword evidence="10" id="KW-0965">Cell junction</keyword>
<evidence type="ECO:0000256" key="10">
    <source>
        <dbReference type="ARBA" id="ARBA00022949"/>
    </source>
</evidence>
<dbReference type="GeneTree" id="ENSGT00940000153578"/>
<dbReference type="GO" id="GO:0005198">
    <property type="term" value="F:structural molecule activity"/>
    <property type="evidence" value="ECO:0007669"/>
    <property type="project" value="TreeGrafter"/>
</dbReference>
<keyword evidence="6" id="KW-1003">Cell membrane</keyword>
<evidence type="ECO:0000256" key="13">
    <source>
        <dbReference type="ARBA" id="ARBA00023212"/>
    </source>
</evidence>
<reference evidence="23" key="2">
    <citation type="submission" date="2025-08" db="UniProtKB">
        <authorList>
            <consortium name="Ensembl"/>
        </authorList>
    </citation>
    <scope>IDENTIFICATION</scope>
</reference>
<protein>
    <recommendedName>
        <fullName evidence="17">Periplakin</fullName>
    </recommendedName>
</protein>